<dbReference type="SUPFAM" id="SSF47459">
    <property type="entry name" value="HLH, helix-loop-helix DNA-binding domain"/>
    <property type="match status" value="2"/>
</dbReference>
<dbReference type="CDD" id="cd18919">
    <property type="entry name" value="bHLH_AtBPE_like"/>
    <property type="match status" value="2"/>
</dbReference>
<dbReference type="InterPro" id="IPR024097">
    <property type="entry name" value="bHLH_ZIP_TF"/>
</dbReference>
<reference evidence="8" key="1">
    <citation type="journal article" date="2017" name="Gigascience">
        <title>The genome draft of coconut (Cocos nucifera).</title>
        <authorList>
            <person name="Xiao Y."/>
            <person name="Xu P."/>
            <person name="Fan H."/>
            <person name="Baudouin L."/>
            <person name="Xia W."/>
            <person name="Bocs S."/>
            <person name="Xu J."/>
            <person name="Li Q."/>
            <person name="Guo A."/>
            <person name="Zhou L."/>
            <person name="Li J."/>
            <person name="Wu Y."/>
            <person name="Ma Z."/>
            <person name="Armero A."/>
            <person name="Issali A.E."/>
            <person name="Liu N."/>
            <person name="Peng M."/>
            <person name="Yang Y."/>
        </authorList>
    </citation>
    <scope>NUCLEOTIDE SEQUENCE</scope>
    <source>
        <tissue evidence="8">Spear leaf of Hainan Tall coconut</tissue>
    </source>
</reference>
<comment type="similarity">
    <text evidence="2">Belongs to the bHLH protein family.</text>
</comment>
<feature type="compositionally biased region" description="Basic and acidic residues" evidence="6">
    <location>
        <begin position="625"/>
        <end position="688"/>
    </location>
</feature>
<dbReference type="Proteomes" id="UP000797356">
    <property type="component" value="Chromosome 13"/>
</dbReference>
<dbReference type="EMBL" id="CM017884">
    <property type="protein sequence ID" value="KAG1366291.1"/>
    <property type="molecule type" value="Genomic_DNA"/>
</dbReference>
<sequence>MQSLNNSNDHDTSGATASYIHDHGGIHDARYPITSSIAIVAGKETSTKKRDNNPRKRKVENISNQKVECGNTTRDGTKDKRMKEGTERGGATKESRQANSKKEASGDASKESMKPAKSGCIHVRARRGHATDSHSLAERVRRERISERMKYLQELVPGCNKITGKAGMLDEIINYVQSLQRQVEFLSMKLAAVNPRMEFNLDNLFGGEFSSCEIVRCLQASTSNLLILDQQRAGLNWQQQHQQLIHNMEDYVCNSGDLVPLPTSMQSLNNSNDHDTSGATASYIHDHGGIHDARYPITSSIAIVAGKETSTKKRDNNPRKRKVENISNQKVECGNTTRDGTKDKRMKEGTERGGATKESRQANSKKEASGDASKESMKPAKSGCIHVRARRGHATDSHSLAERVRRERISERMKYLQELVPGCNKITGKAGMLDEIINYVQSLQRQVEFLSMKLAAVNPRMEFNLDNLFGGEVITFHNNVKTEIIIEVAMADQPGRRQPFRFWYWANPPPTPRPPAPPRWPGARAPSRTPPPSAATPSPSRRPSSQPPATLRPPSPTKEASQPQKESATQEVSPAPSLSIPPVSQPESPTKKPVEPEAQDSGPTVEPETVSVDTVPGTTPTQDAILEREPKEIIEKKSVRSEEDSKKELPPVEEKPQIDTKSKQDGEPSRLPLVEEKAQIDMESKQDGESSQPLPLEKKAQIDAESKQDGEPSQLLPLEKKAQIDSESKQGTEPSQPLPEEPKAQMDMESKQDGEPSQLPAVEKKLQIDTESKQDSELKEVTSSIPQVDKSTMEAELIRETQPSHIPQEEEKSKEIVEEKPKTELEVIKKTEPEESIGQKQPSQIPREKEKTEKIDEEKPRTDLEVMEKTEREESMEEKQPSQIPQEKEKPEKIIEGKPKTDLEVIKKTEPKCPKSETACEGNKNAELKTESEARPAEKSALSGDESNDRTDIEISVAEPDFEAPEPHLVDFKGRGSTMGTRRVPWASSSHGERASFHKEINEGISKLVQKLKLGRSQQLGSESAVSIVTLAGENNGATMFVGHETTKKESVLHINKKAEASSGDKDVQKQMSNHTDGENPAIAASINSNVQGINNSLLHESSCSEEDPGVHLVLSIKPSELAKSKESVESSAASKASAK</sequence>
<dbReference type="GO" id="GO:0003700">
    <property type="term" value="F:DNA-binding transcription factor activity"/>
    <property type="evidence" value="ECO:0007669"/>
    <property type="project" value="TreeGrafter"/>
</dbReference>
<keyword evidence="4" id="KW-0804">Transcription</keyword>
<feature type="domain" description="BHLH" evidence="7">
    <location>
        <begin position="129"/>
        <end position="179"/>
    </location>
</feature>
<feature type="compositionally biased region" description="Basic and acidic residues" evidence="6">
    <location>
        <begin position="924"/>
        <end position="938"/>
    </location>
</feature>
<dbReference type="Gene3D" id="4.10.280.10">
    <property type="entry name" value="Helix-loop-helix DNA-binding domain"/>
    <property type="match status" value="2"/>
</dbReference>
<feature type="region of interest" description="Disordered" evidence="6">
    <location>
        <begin position="37"/>
        <end position="141"/>
    </location>
</feature>
<evidence type="ECO:0000256" key="1">
    <source>
        <dbReference type="ARBA" id="ARBA00004123"/>
    </source>
</evidence>
<evidence type="ECO:0000313" key="9">
    <source>
        <dbReference type="Proteomes" id="UP000797356"/>
    </source>
</evidence>
<evidence type="ECO:0000259" key="7">
    <source>
        <dbReference type="PROSITE" id="PS50888"/>
    </source>
</evidence>
<dbReference type="OrthoDB" id="782725at2759"/>
<name>A0A8K0IS64_COCNU</name>
<evidence type="ECO:0000256" key="2">
    <source>
        <dbReference type="ARBA" id="ARBA00005510"/>
    </source>
</evidence>
<dbReference type="Pfam" id="PF00010">
    <property type="entry name" value="HLH"/>
    <property type="match status" value="2"/>
</dbReference>
<keyword evidence="5" id="KW-0539">Nucleus</keyword>
<dbReference type="InterPro" id="IPR011598">
    <property type="entry name" value="bHLH_dom"/>
</dbReference>
<reference evidence="8" key="2">
    <citation type="submission" date="2019-07" db="EMBL/GenBank/DDBJ databases">
        <authorList>
            <person name="Yang Y."/>
            <person name="Bocs S."/>
            <person name="Baudouin L."/>
        </authorList>
    </citation>
    <scope>NUCLEOTIDE SEQUENCE</scope>
    <source>
        <tissue evidence="8">Spear leaf of Hainan Tall coconut</tissue>
    </source>
</reference>
<dbReference type="PROSITE" id="PS50888">
    <property type="entry name" value="BHLH"/>
    <property type="match status" value="2"/>
</dbReference>
<feature type="compositionally biased region" description="Basic and acidic residues" evidence="6">
    <location>
        <begin position="75"/>
        <end position="114"/>
    </location>
</feature>
<feature type="compositionally biased region" description="Polar residues" evidence="6">
    <location>
        <begin position="558"/>
        <end position="572"/>
    </location>
</feature>
<feature type="compositionally biased region" description="Basic and acidic residues" evidence="6">
    <location>
        <begin position="718"/>
        <end position="730"/>
    </location>
</feature>
<feature type="region of interest" description="Disordered" evidence="6">
    <location>
        <begin position="306"/>
        <end position="380"/>
    </location>
</feature>
<keyword evidence="3" id="KW-0805">Transcription regulation</keyword>
<dbReference type="PANTHER" id="PTHR12565:SF184">
    <property type="entry name" value="BHLH TRANSCRIPTION FACTOR"/>
    <property type="match status" value="1"/>
</dbReference>
<feature type="compositionally biased region" description="Basic and acidic residues" evidence="6">
    <location>
        <begin position="309"/>
        <end position="318"/>
    </location>
</feature>
<dbReference type="GO" id="GO:0005634">
    <property type="term" value="C:nucleus"/>
    <property type="evidence" value="ECO:0007669"/>
    <property type="project" value="UniProtKB-SubCell"/>
</dbReference>
<accession>A0A8K0IS64</accession>
<evidence type="ECO:0000256" key="6">
    <source>
        <dbReference type="SAM" id="MobiDB-lite"/>
    </source>
</evidence>
<feature type="compositionally biased region" description="Basic and acidic residues" evidence="6">
    <location>
        <begin position="696"/>
        <end position="710"/>
    </location>
</feature>
<feature type="compositionally biased region" description="Basic and acidic residues" evidence="6">
    <location>
        <begin position="45"/>
        <end position="54"/>
    </location>
</feature>
<dbReference type="FunFam" id="4.10.280.10:FF:000002">
    <property type="entry name" value="Basic helix-loop-helix transcription factor"/>
    <property type="match status" value="2"/>
</dbReference>
<dbReference type="SMART" id="SM00353">
    <property type="entry name" value="HLH"/>
    <property type="match status" value="2"/>
</dbReference>
<feature type="compositionally biased region" description="Basic and acidic residues" evidence="6">
    <location>
        <begin position="762"/>
        <end position="780"/>
    </location>
</feature>
<comment type="caution">
    <text evidence="8">The sequence shown here is derived from an EMBL/GenBank/DDBJ whole genome shotgun (WGS) entry which is preliminary data.</text>
</comment>
<feature type="compositionally biased region" description="Polar residues" evidence="6">
    <location>
        <begin position="61"/>
        <end position="74"/>
    </location>
</feature>
<protein>
    <recommendedName>
        <fullName evidence="7">BHLH domain-containing protein</fullName>
    </recommendedName>
</protein>
<comment type="subcellular location">
    <subcellularLocation>
        <location evidence="1">Nucleus</location>
    </subcellularLocation>
</comment>
<feature type="compositionally biased region" description="Basic and acidic residues" evidence="6">
    <location>
        <begin position="339"/>
        <end position="378"/>
    </location>
</feature>
<proteinExistence type="inferred from homology"/>
<feature type="compositionally biased region" description="Basic and acidic residues" evidence="6">
    <location>
        <begin position="129"/>
        <end position="141"/>
    </location>
</feature>
<feature type="domain" description="BHLH" evidence="7">
    <location>
        <begin position="393"/>
        <end position="443"/>
    </location>
</feature>
<feature type="compositionally biased region" description="Basic and acidic residues" evidence="6">
    <location>
        <begin position="740"/>
        <end position="754"/>
    </location>
</feature>
<dbReference type="AlphaFoldDB" id="A0A8K0IS64"/>
<feature type="region of interest" description="Disordered" evidence="6">
    <location>
        <begin position="511"/>
        <end position="995"/>
    </location>
</feature>
<feature type="compositionally biased region" description="Polar residues" evidence="6">
    <location>
        <begin position="325"/>
        <end position="338"/>
    </location>
</feature>
<feature type="compositionally biased region" description="Basic and acidic residues" evidence="6">
    <location>
        <begin position="807"/>
        <end position="833"/>
    </location>
</feature>
<feature type="compositionally biased region" description="Polar residues" evidence="6">
    <location>
        <begin position="781"/>
        <end position="790"/>
    </location>
</feature>
<feature type="compositionally biased region" description="Basic and acidic residues" evidence="6">
    <location>
        <begin position="1060"/>
        <end position="1069"/>
    </location>
</feature>
<evidence type="ECO:0000256" key="4">
    <source>
        <dbReference type="ARBA" id="ARBA00023163"/>
    </source>
</evidence>
<feature type="compositionally biased region" description="Basic and acidic residues" evidence="6">
    <location>
        <begin position="846"/>
        <end position="915"/>
    </location>
</feature>
<feature type="compositionally biased region" description="Basic and acidic residues" evidence="6">
    <location>
        <begin position="965"/>
        <end position="974"/>
    </location>
</feature>
<evidence type="ECO:0000256" key="5">
    <source>
        <dbReference type="ARBA" id="ARBA00023242"/>
    </source>
</evidence>
<dbReference type="GO" id="GO:0046983">
    <property type="term" value="F:protein dimerization activity"/>
    <property type="evidence" value="ECO:0007669"/>
    <property type="project" value="InterPro"/>
</dbReference>
<gene>
    <name evidence="8" type="ORF">COCNU_13G000810</name>
</gene>
<dbReference type="PANTHER" id="PTHR12565">
    <property type="entry name" value="STEROL REGULATORY ELEMENT-BINDING PROTEIN"/>
    <property type="match status" value="1"/>
</dbReference>
<feature type="compositionally biased region" description="Low complexity" evidence="6">
    <location>
        <begin position="535"/>
        <end position="549"/>
    </location>
</feature>
<evidence type="ECO:0000256" key="3">
    <source>
        <dbReference type="ARBA" id="ARBA00023015"/>
    </source>
</evidence>
<dbReference type="InterPro" id="IPR036638">
    <property type="entry name" value="HLH_DNA-bd_sf"/>
</dbReference>
<evidence type="ECO:0000313" key="8">
    <source>
        <dbReference type="EMBL" id="KAG1366291.1"/>
    </source>
</evidence>
<organism evidence="8 9">
    <name type="scientific">Cocos nucifera</name>
    <name type="common">Coconut palm</name>
    <dbReference type="NCBI Taxonomy" id="13894"/>
    <lineage>
        <taxon>Eukaryota</taxon>
        <taxon>Viridiplantae</taxon>
        <taxon>Streptophyta</taxon>
        <taxon>Embryophyta</taxon>
        <taxon>Tracheophyta</taxon>
        <taxon>Spermatophyta</taxon>
        <taxon>Magnoliopsida</taxon>
        <taxon>Liliopsida</taxon>
        <taxon>Arecaceae</taxon>
        <taxon>Arecoideae</taxon>
        <taxon>Cocoseae</taxon>
        <taxon>Attaleinae</taxon>
        <taxon>Cocos</taxon>
    </lineage>
</organism>
<keyword evidence="9" id="KW-1185">Reference proteome</keyword>
<feature type="region of interest" description="Disordered" evidence="6">
    <location>
        <begin position="1060"/>
        <end position="1082"/>
    </location>
</feature>
<feature type="region of interest" description="Disordered" evidence="6">
    <location>
        <begin position="264"/>
        <end position="283"/>
    </location>
</feature>
<feature type="compositionally biased region" description="Pro residues" evidence="6">
    <location>
        <begin position="511"/>
        <end position="520"/>
    </location>
</feature>